<dbReference type="EMBL" id="CP018171">
    <property type="protein sequence ID" value="APH72791.1"/>
    <property type="molecule type" value="Genomic_DNA"/>
</dbReference>
<dbReference type="KEGG" id="meso:BSQ44_16530"/>
<dbReference type="SUPFAM" id="SSF51445">
    <property type="entry name" value="(Trans)glycosidases"/>
    <property type="match status" value="1"/>
</dbReference>
<dbReference type="PANTHER" id="PTHR38784">
    <property type="entry name" value="SUCROSE PHOSPHORYLASE"/>
    <property type="match status" value="1"/>
</dbReference>
<dbReference type="InterPro" id="IPR016377">
    <property type="entry name" value="Sucrose_GGa_phosphorylase-rel"/>
</dbReference>
<dbReference type="OrthoDB" id="9805159at2"/>
<evidence type="ECO:0000313" key="6">
    <source>
        <dbReference type="Proteomes" id="UP000182840"/>
    </source>
</evidence>
<keyword evidence="1" id="KW-0328">Glycosyltransferase</keyword>
<keyword evidence="2" id="KW-0808">Transferase</keyword>
<dbReference type="Pfam" id="PF00128">
    <property type="entry name" value="Alpha-amylase"/>
    <property type="match status" value="1"/>
</dbReference>
<feature type="binding site" evidence="3">
    <location>
        <position position="463"/>
    </location>
    <ligand>
        <name>substrate</name>
    </ligand>
</feature>
<sequence length="596" mass="67129">MAGSASRPLPSRPLLQRKLEAHLRFIYPERDPEELTAQVIEAFWPAGSGARMRPTARRASAPPWSERDAVLITYGNSLIDGEHPPLTLLHDFLKVHLRGAISSVHVLPFFPWTSDDGFSVVDYTKVNSDLGSWDHLARLGADYRLMADLVLNHVSSSSAWFTQFLQDQEPGSGYFIDVDPATDLSAVVRPRPHPLLRAVETPSGEKHVWCTFSHDQVDVNFANPDLLLEFIRIMRFHIDNGVRTIRLDAVAFVWKELGTSCIHHPRTHEIVRLMRTLADYAHEALVLITETNVPNFENLSYFGNRNEAHAVYNFSFPPLMVHALLTGDSTLLNRWQMRMPPAPMGCFFFNFLASHDGIGLRPAEGYLDDEAIASMIETIRGFGGLVSMRGMADGSQRPYEINVSLFDALKGTAAAGEDGLQFERFVCSQTVMMALEGIPAFYIHSLLATPNDHDRVARMGHNRSINRHQWNYPELEERLADASTDQAKVLKEVLRRIRIRAGQPAFHPNATQYTLQLGPALFGLWRQSLDREQSIFAIANVTAEPQPLSLVSLNLIAGEDWTDLVSGRHIDAQELTLEPYQCVWLTNRPKRAMRAR</sequence>
<reference evidence="6" key="1">
    <citation type="submission" date="2016-11" db="EMBL/GenBank/DDBJ databases">
        <title>Mesorhizobium oceanicum sp. nov., isolated from deep seawater in South China Sea.</title>
        <authorList>
            <person name="Fu G.-Y."/>
        </authorList>
    </citation>
    <scope>NUCLEOTIDE SEQUENCE [LARGE SCALE GENOMIC DNA]</scope>
    <source>
        <strain evidence="6">B7</strain>
    </source>
</reference>
<evidence type="ECO:0000313" key="5">
    <source>
        <dbReference type="EMBL" id="APH72791.1"/>
    </source>
</evidence>
<dbReference type="GO" id="GO:0016757">
    <property type="term" value="F:glycosyltransferase activity"/>
    <property type="evidence" value="ECO:0007669"/>
    <property type="project" value="UniProtKB-KW"/>
</dbReference>
<evidence type="ECO:0000259" key="4">
    <source>
        <dbReference type="SMART" id="SM00642"/>
    </source>
</evidence>
<feature type="binding site" evidence="3">
    <location>
        <begin position="355"/>
        <end position="356"/>
    </location>
    <ligand>
        <name>substrate</name>
    </ligand>
</feature>
<dbReference type="Proteomes" id="UP000182840">
    <property type="component" value="Chromosome"/>
</dbReference>
<proteinExistence type="predicted"/>
<dbReference type="AlphaFoldDB" id="A0A1L3STV7"/>
<feature type="domain" description="Glycosyl hydrolase family 13 catalytic" evidence="4">
    <location>
        <begin position="68"/>
        <end position="416"/>
    </location>
</feature>
<feature type="binding site" evidence="3">
    <location>
        <position position="115"/>
    </location>
    <ligand>
        <name>substrate</name>
    </ligand>
</feature>
<accession>A0A1L3STV7</accession>
<dbReference type="InterPro" id="IPR045857">
    <property type="entry name" value="O16G_dom_2"/>
</dbReference>
<dbReference type="GO" id="GO:0005975">
    <property type="term" value="P:carbohydrate metabolic process"/>
    <property type="evidence" value="ECO:0007669"/>
    <property type="project" value="InterPro"/>
</dbReference>
<dbReference type="RefSeq" id="WP_072606122.1">
    <property type="nucleotide sequence ID" value="NZ_CP018171.1"/>
</dbReference>
<evidence type="ECO:0000256" key="3">
    <source>
        <dbReference type="PIRSR" id="PIRSR003059-2"/>
    </source>
</evidence>
<dbReference type="InterPro" id="IPR013780">
    <property type="entry name" value="Glyco_hydro_b"/>
</dbReference>
<dbReference type="InterPro" id="IPR017853">
    <property type="entry name" value="GH"/>
</dbReference>
<name>A0A1L3STV7_9HYPH</name>
<dbReference type="SMART" id="SM00642">
    <property type="entry name" value="Aamy"/>
    <property type="match status" value="1"/>
</dbReference>
<organism evidence="5 6">
    <name type="scientific">Aquibium oceanicum</name>
    <dbReference type="NCBI Taxonomy" id="1670800"/>
    <lineage>
        <taxon>Bacteria</taxon>
        <taxon>Pseudomonadati</taxon>
        <taxon>Pseudomonadota</taxon>
        <taxon>Alphaproteobacteria</taxon>
        <taxon>Hyphomicrobiales</taxon>
        <taxon>Phyllobacteriaceae</taxon>
        <taxon>Aquibium</taxon>
    </lineage>
</organism>
<keyword evidence="6" id="KW-1185">Reference proteome</keyword>
<feature type="binding site" evidence="3">
    <location>
        <position position="153"/>
    </location>
    <ligand>
        <name>substrate</name>
    </ligand>
</feature>
<dbReference type="PANTHER" id="PTHR38784:SF1">
    <property type="entry name" value="SUCROSE PHOSPHORYLASE"/>
    <property type="match status" value="1"/>
</dbReference>
<gene>
    <name evidence="5" type="ORF">BSQ44_16530</name>
</gene>
<protein>
    <submittedName>
        <fullName evidence="5">Alpha-amylase</fullName>
    </submittedName>
</protein>
<dbReference type="STRING" id="1670800.BSQ44_16530"/>
<feature type="binding site" evidence="3">
    <location>
        <begin position="246"/>
        <end position="248"/>
    </location>
    <ligand>
        <name>substrate</name>
    </ligand>
</feature>
<dbReference type="Gene3D" id="3.90.400.10">
    <property type="entry name" value="Oligo-1,6-glucosidase, Domain 2"/>
    <property type="match status" value="1"/>
</dbReference>
<dbReference type="Gene3D" id="2.60.40.1180">
    <property type="entry name" value="Golgi alpha-mannosidase II"/>
    <property type="match status" value="1"/>
</dbReference>
<dbReference type="InterPro" id="IPR033746">
    <property type="entry name" value="GGa_phosphorylase"/>
</dbReference>
<dbReference type="InterPro" id="IPR006047">
    <property type="entry name" value="GH13_cat_dom"/>
</dbReference>
<dbReference type="Gene3D" id="3.20.20.80">
    <property type="entry name" value="Glycosidases"/>
    <property type="match status" value="1"/>
</dbReference>
<dbReference type="CDD" id="cd11356">
    <property type="entry name" value="AmyAc_Sucrose_phosphorylase-like_1"/>
    <property type="match status" value="1"/>
</dbReference>
<evidence type="ECO:0000256" key="1">
    <source>
        <dbReference type="ARBA" id="ARBA00022676"/>
    </source>
</evidence>
<dbReference type="PIRSF" id="PIRSF003059">
    <property type="entry name" value="Sucrose_phosphorylase"/>
    <property type="match status" value="1"/>
</dbReference>
<evidence type="ECO:0000256" key="2">
    <source>
        <dbReference type="ARBA" id="ARBA00022679"/>
    </source>
</evidence>